<dbReference type="EMBL" id="CADCXV010001127">
    <property type="protein sequence ID" value="CAB0041590.1"/>
    <property type="molecule type" value="Genomic_DNA"/>
</dbReference>
<feature type="compositionally biased region" description="Polar residues" evidence="4">
    <location>
        <begin position="93"/>
        <end position="103"/>
    </location>
</feature>
<evidence type="ECO:0000313" key="6">
    <source>
        <dbReference type="EMBL" id="CAB0041590.1"/>
    </source>
</evidence>
<evidence type="ECO:0000256" key="4">
    <source>
        <dbReference type="SAM" id="MobiDB-lite"/>
    </source>
</evidence>
<keyword evidence="2" id="KW-0862">Zinc</keyword>
<keyword evidence="1 3" id="KW-0479">Metal-binding</keyword>
<gene>
    <name evidence="6" type="ORF">TBRA_LOCUS13256</name>
</gene>
<dbReference type="SUPFAM" id="SSF57850">
    <property type="entry name" value="RING/U-box"/>
    <property type="match status" value="1"/>
</dbReference>
<name>A0A6H5IVE5_9HYME</name>
<dbReference type="GO" id="GO:0016192">
    <property type="term" value="P:vesicle-mediated transport"/>
    <property type="evidence" value="ECO:0007669"/>
    <property type="project" value="InterPro"/>
</dbReference>
<reference evidence="6 7" key="1">
    <citation type="submission" date="2020-02" db="EMBL/GenBank/DDBJ databases">
        <authorList>
            <person name="Ferguson B K."/>
        </authorList>
    </citation>
    <scope>NUCLEOTIDE SEQUENCE [LARGE SCALE GENOMIC DNA]</scope>
</reference>
<dbReference type="InterPro" id="IPR013083">
    <property type="entry name" value="Znf_RING/FYVE/PHD"/>
</dbReference>
<dbReference type="GO" id="GO:0005778">
    <property type="term" value="C:peroxisomal membrane"/>
    <property type="evidence" value="ECO:0007669"/>
    <property type="project" value="TreeGrafter"/>
</dbReference>
<dbReference type="InterPro" id="IPR043987">
    <property type="entry name" value="CCZ1/INTU/HSP4_longin_1"/>
</dbReference>
<dbReference type="InterPro" id="IPR001841">
    <property type="entry name" value="Znf_RING"/>
</dbReference>
<accession>A0A6H5IVE5</accession>
<dbReference type="GO" id="GO:0051865">
    <property type="term" value="P:protein autoubiquitination"/>
    <property type="evidence" value="ECO:0007669"/>
    <property type="project" value="TreeGrafter"/>
</dbReference>
<dbReference type="GO" id="GO:0061630">
    <property type="term" value="F:ubiquitin protein ligase activity"/>
    <property type="evidence" value="ECO:0007669"/>
    <property type="project" value="TreeGrafter"/>
</dbReference>
<dbReference type="CDD" id="cd16619">
    <property type="entry name" value="mRING-HC-C4C4_TRIM37_C-VIII"/>
    <property type="match status" value="1"/>
</dbReference>
<evidence type="ECO:0000256" key="1">
    <source>
        <dbReference type="ARBA" id="ARBA00022771"/>
    </source>
</evidence>
<dbReference type="PANTHER" id="PTHR36754">
    <property type="entry name" value="E3 UBIQUITIN-PROTEIN LIGASE TRIM37"/>
    <property type="match status" value="1"/>
</dbReference>
<dbReference type="InterPro" id="IPR053003">
    <property type="entry name" value="TRIM_RBCC_E3_ubiq-ligases"/>
</dbReference>
<evidence type="ECO:0000256" key="2">
    <source>
        <dbReference type="ARBA" id="ARBA00022833"/>
    </source>
</evidence>
<dbReference type="GO" id="GO:0008270">
    <property type="term" value="F:zinc ion binding"/>
    <property type="evidence" value="ECO:0007669"/>
    <property type="project" value="UniProtKB-KW"/>
</dbReference>
<dbReference type="OrthoDB" id="192247at2759"/>
<dbReference type="GO" id="GO:0005164">
    <property type="term" value="F:tumor necrosis factor receptor binding"/>
    <property type="evidence" value="ECO:0007669"/>
    <property type="project" value="TreeGrafter"/>
</dbReference>
<feature type="region of interest" description="Disordered" evidence="4">
    <location>
        <begin position="79"/>
        <end position="115"/>
    </location>
</feature>
<dbReference type="PROSITE" id="PS50089">
    <property type="entry name" value="ZF_RING_2"/>
    <property type="match status" value="1"/>
</dbReference>
<dbReference type="Gene3D" id="3.30.40.10">
    <property type="entry name" value="Zinc/RING finger domain, C3HC4 (zinc finger)"/>
    <property type="match status" value="1"/>
</dbReference>
<dbReference type="GO" id="GO:0070842">
    <property type="term" value="P:aggresome assembly"/>
    <property type="evidence" value="ECO:0007669"/>
    <property type="project" value="TreeGrafter"/>
</dbReference>
<keyword evidence="7" id="KW-1185">Reference proteome</keyword>
<dbReference type="Proteomes" id="UP000479190">
    <property type="component" value="Unassembled WGS sequence"/>
</dbReference>
<dbReference type="Pfam" id="PF19031">
    <property type="entry name" value="Intu_longin_1"/>
    <property type="match status" value="1"/>
</dbReference>
<evidence type="ECO:0000259" key="5">
    <source>
        <dbReference type="PROSITE" id="PS50089"/>
    </source>
</evidence>
<evidence type="ECO:0000313" key="7">
    <source>
        <dbReference type="Proteomes" id="UP000479190"/>
    </source>
</evidence>
<sequence length="570" mass="65482">MEGVELSGTCKISGMSCWIRDDWNLKNCIVLVENLNFRINAYNNKIFKGEKAILTYDAGCSFINFTTVEFNPSEHFRKRYSRSSSSDKDSNKEMQNNSPNTNKFSRRKKLVSQNSLPAMPRENEISVSKEKKGEMIRSPSLKRKLDSCLTTWMSRNPVPGASNAENLAYLDFTVTKDYCFVNQYFKQTERKISCLIMCSRSFNPGQTCDYCHTHKTRQIYYQPEPNFWMVMTLTEVFRCFICMEKLRDAHLCPHCSKLCCYVCIRRWITEQRSQCPHCRAPLHLNDLVNCRWVEEVTQQLDTLQFIGNSNSKFKDSKKDQARNLDGLEDEFHHVMQRQSGTTLQRRRTHELLNPQYPILRYSDCDSTESLDMQYTNAVKISLTLNYPDHLTAIRLVQLRSKEARPVHARLSRASARAASRLRACVPYQCASAAAKQSIAADDQNESEILSFWCASIELSSYSCYGRLIVYSHSPFCPPLSLFARAARPTRDFSSLYVVGRAAKATLQPTICSGSSAVRGLHRDSRAQLGLPLRYRADTECQGGWPVTFNSTFSTRPRAQHSRRLIFLYSV</sequence>
<proteinExistence type="predicted"/>
<evidence type="ECO:0000256" key="3">
    <source>
        <dbReference type="PROSITE-ProRule" id="PRU00175"/>
    </source>
</evidence>
<feature type="domain" description="RING-type" evidence="5">
    <location>
        <begin position="239"/>
        <end position="279"/>
    </location>
</feature>
<protein>
    <recommendedName>
        <fullName evidence="5">RING-type domain-containing protein</fullName>
    </recommendedName>
</protein>
<dbReference type="PANTHER" id="PTHR36754:SF2">
    <property type="entry name" value="E3 UBIQUITIN-PROTEIN LIGASE TRIM37"/>
    <property type="match status" value="1"/>
</dbReference>
<organism evidence="6 7">
    <name type="scientific">Trichogramma brassicae</name>
    <dbReference type="NCBI Taxonomy" id="86971"/>
    <lineage>
        <taxon>Eukaryota</taxon>
        <taxon>Metazoa</taxon>
        <taxon>Ecdysozoa</taxon>
        <taxon>Arthropoda</taxon>
        <taxon>Hexapoda</taxon>
        <taxon>Insecta</taxon>
        <taxon>Pterygota</taxon>
        <taxon>Neoptera</taxon>
        <taxon>Endopterygota</taxon>
        <taxon>Hymenoptera</taxon>
        <taxon>Apocrita</taxon>
        <taxon>Proctotrupomorpha</taxon>
        <taxon>Chalcidoidea</taxon>
        <taxon>Trichogrammatidae</taxon>
        <taxon>Trichogramma</taxon>
    </lineage>
</organism>
<dbReference type="GO" id="GO:0031625">
    <property type="term" value="F:ubiquitin protein ligase binding"/>
    <property type="evidence" value="ECO:0007669"/>
    <property type="project" value="TreeGrafter"/>
</dbReference>
<dbReference type="GO" id="GO:0016235">
    <property type="term" value="C:aggresome"/>
    <property type="evidence" value="ECO:0007669"/>
    <property type="project" value="TreeGrafter"/>
</dbReference>
<keyword evidence="1 3" id="KW-0863">Zinc-finger</keyword>
<dbReference type="AlphaFoldDB" id="A0A6H5IVE5"/>
<dbReference type="GO" id="GO:0006513">
    <property type="term" value="P:protein monoubiquitination"/>
    <property type="evidence" value="ECO:0007669"/>
    <property type="project" value="TreeGrafter"/>
</dbReference>